<dbReference type="EMBL" id="MN937196">
    <property type="protein sequence ID" value="QPH36703.1"/>
    <property type="molecule type" value="Genomic_RNA"/>
</dbReference>
<proteinExistence type="predicted"/>
<organism evidence="1">
    <name type="scientific">Rhodosporidiobolus odoratus dsRNA Virus 1 satellite</name>
    <dbReference type="NCBI Taxonomy" id="2787046"/>
    <lineage>
        <taxon>Viruses</taxon>
        <taxon>unclassified satellites</taxon>
        <taxon>RNA satellites</taxon>
    </lineage>
</organism>
<evidence type="ECO:0000313" key="1">
    <source>
        <dbReference type="EMBL" id="QPH36703.1"/>
    </source>
</evidence>
<protein>
    <submittedName>
        <fullName evidence="1">Satellite-like RNA</fullName>
    </submittedName>
</protein>
<accession>A0A7U3SNY0</accession>
<name>A0A7U3SNY0_9VIRU</name>
<reference evidence="1" key="1">
    <citation type="journal article" date="2020" name="Arch. Virol.">
        <title>A novel totivirus isolated from the phytopathogenic fungus Rhodosporidiobolus odoratus strain GZ2017.</title>
        <authorList>
            <person name="Zhang T."/>
            <person name="Cai X."/>
            <person name="Zeng Z."/>
            <person name="Du H."/>
            <person name="Liu H."/>
        </authorList>
    </citation>
    <scope>NUCLEOTIDE SEQUENCE</scope>
</reference>
<sequence>MRAARILDPHSLQPLRRVGGLSTLGLDPLCVTTRVCHTPGTHACLSEHLTQAEGRCNPSTLFHTGWVGPSWYTYFSLTLAGEPQWRMLLVYFNPRSTATIAKNALSTKLTTLALNSPVVSSFPSLS</sequence>